<evidence type="ECO:0000313" key="7">
    <source>
        <dbReference type="Proteomes" id="UP001172457"/>
    </source>
</evidence>
<gene>
    <name evidence="6" type="ORF">OSB04_027378</name>
</gene>
<sequence length="68" mass="7967">MLSFALIFYAWRTKKKSHLKDEETFVNEDQKQDLELPFFSFSKIVMATSNFSMDNKLGKGDFGAVYKF</sequence>
<dbReference type="GO" id="GO:0005886">
    <property type="term" value="C:plasma membrane"/>
    <property type="evidence" value="ECO:0007669"/>
    <property type="project" value="TreeGrafter"/>
</dbReference>
<dbReference type="PANTHER" id="PTHR27002">
    <property type="entry name" value="RECEPTOR-LIKE SERINE/THREONINE-PROTEIN KINASE SD1-8"/>
    <property type="match status" value="1"/>
</dbReference>
<dbReference type="SUPFAM" id="SSF56112">
    <property type="entry name" value="Protein kinase-like (PK-like)"/>
    <property type="match status" value="1"/>
</dbReference>
<dbReference type="Gene3D" id="3.30.200.20">
    <property type="entry name" value="Phosphorylase Kinase, domain 1"/>
    <property type="match status" value="1"/>
</dbReference>
<dbReference type="EMBL" id="JARYMX010000007">
    <property type="protein sequence ID" value="KAJ9540872.1"/>
    <property type="molecule type" value="Genomic_DNA"/>
</dbReference>
<keyword evidence="4" id="KW-0418">Kinase</keyword>
<evidence type="ECO:0000256" key="5">
    <source>
        <dbReference type="ARBA" id="ARBA00022840"/>
    </source>
</evidence>
<keyword evidence="5" id="KW-0067">ATP-binding</keyword>
<dbReference type="InterPro" id="IPR011009">
    <property type="entry name" value="Kinase-like_dom_sf"/>
</dbReference>
<keyword evidence="3" id="KW-0547">Nucleotide-binding</keyword>
<keyword evidence="7" id="KW-1185">Reference proteome</keyword>
<dbReference type="AlphaFoldDB" id="A0AA38VZN4"/>
<evidence type="ECO:0000256" key="3">
    <source>
        <dbReference type="ARBA" id="ARBA00022741"/>
    </source>
</evidence>
<evidence type="ECO:0000256" key="1">
    <source>
        <dbReference type="ARBA" id="ARBA00022527"/>
    </source>
</evidence>
<keyword evidence="2" id="KW-0808">Transferase</keyword>
<dbReference type="GO" id="GO:0005524">
    <property type="term" value="F:ATP binding"/>
    <property type="evidence" value="ECO:0007669"/>
    <property type="project" value="UniProtKB-KW"/>
</dbReference>
<reference evidence="6" key="1">
    <citation type="submission" date="2023-03" db="EMBL/GenBank/DDBJ databases">
        <title>Chromosome-scale reference genome and RAD-based genetic map of yellow starthistle (Centaurea solstitialis) reveal putative structural variation and QTLs associated with invader traits.</title>
        <authorList>
            <person name="Reatini B."/>
            <person name="Cang F.A."/>
            <person name="Jiang Q."/>
            <person name="Mckibben M.T.W."/>
            <person name="Barker M.S."/>
            <person name="Rieseberg L.H."/>
            <person name="Dlugosch K.M."/>
        </authorList>
    </citation>
    <scope>NUCLEOTIDE SEQUENCE</scope>
    <source>
        <strain evidence="6">CAN-66</strain>
        <tissue evidence="6">Leaf</tissue>
    </source>
</reference>
<comment type="caution">
    <text evidence="6">The sequence shown here is derived from an EMBL/GenBank/DDBJ whole genome shotgun (WGS) entry which is preliminary data.</text>
</comment>
<keyword evidence="1" id="KW-0723">Serine/threonine-protein kinase</keyword>
<organism evidence="6 7">
    <name type="scientific">Centaurea solstitialis</name>
    <name type="common">yellow star-thistle</name>
    <dbReference type="NCBI Taxonomy" id="347529"/>
    <lineage>
        <taxon>Eukaryota</taxon>
        <taxon>Viridiplantae</taxon>
        <taxon>Streptophyta</taxon>
        <taxon>Embryophyta</taxon>
        <taxon>Tracheophyta</taxon>
        <taxon>Spermatophyta</taxon>
        <taxon>Magnoliopsida</taxon>
        <taxon>eudicotyledons</taxon>
        <taxon>Gunneridae</taxon>
        <taxon>Pentapetalae</taxon>
        <taxon>asterids</taxon>
        <taxon>campanulids</taxon>
        <taxon>Asterales</taxon>
        <taxon>Asteraceae</taxon>
        <taxon>Carduoideae</taxon>
        <taxon>Cardueae</taxon>
        <taxon>Centaureinae</taxon>
        <taxon>Centaurea</taxon>
    </lineage>
</organism>
<dbReference type="Proteomes" id="UP001172457">
    <property type="component" value="Chromosome 7"/>
</dbReference>
<dbReference type="PANTHER" id="PTHR27002:SF932">
    <property type="entry name" value="RECEPTOR-LIKE SERINE_THREONINE-PROTEIN KINASE"/>
    <property type="match status" value="1"/>
</dbReference>
<evidence type="ECO:0000313" key="6">
    <source>
        <dbReference type="EMBL" id="KAJ9540872.1"/>
    </source>
</evidence>
<evidence type="ECO:0000256" key="4">
    <source>
        <dbReference type="ARBA" id="ARBA00022777"/>
    </source>
</evidence>
<dbReference type="GO" id="GO:0004674">
    <property type="term" value="F:protein serine/threonine kinase activity"/>
    <property type="evidence" value="ECO:0007669"/>
    <property type="project" value="UniProtKB-KW"/>
</dbReference>
<proteinExistence type="predicted"/>
<accession>A0AA38VZN4</accession>
<name>A0AA38VZN4_9ASTR</name>
<evidence type="ECO:0000256" key="2">
    <source>
        <dbReference type="ARBA" id="ARBA00022679"/>
    </source>
</evidence>
<protein>
    <submittedName>
        <fullName evidence="6">Uncharacterized protein</fullName>
    </submittedName>
</protein>